<proteinExistence type="predicted"/>
<dbReference type="InterPro" id="IPR023210">
    <property type="entry name" value="NADP_OxRdtase_dom"/>
</dbReference>
<comment type="caution">
    <text evidence="2">The sequence shown here is derived from an EMBL/GenBank/DDBJ whole genome shotgun (WGS) entry which is preliminary data.</text>
</comment>
<feature type="domain" description="NADP-dependent oxidoreductase" evidence="1">
    <location>
        <begin position="23"/>
        <end position="289"/>
    </location>
</feature>
<evidence type="ECO:0000313" key="3">
    <source>
        <dbReference type="Proteomes" id="UP001497392"/>
    </source>
</evidence>
<reference evidence="2 3" key="1">
    <citation type="submission" date="2024-06" db="EMBL/GenBank/DDBJ databases">
        <authorList>
            <person name="Kraege A."/>
            <person name="Thomma B."/>
        </authorList>
    </citation>
    <scope>NUCLEOTIDE SEQUENCE [LARGE SCALE GENOMIC DNA]</scope>
</reference>
<dbReference type="InterPro" id="IPR020471">
    <property type="entry name" value="AKR"/>
</dbReference>
<gene>
    <name evidence="2" type="primary">g6284</name>
    <name evidence="2" type="ORF">VP750_LOCUS5386</name>
</gene>
<dbReference type="Pfam" id="PF00248">
    <property type="entry name" value="Aldo_ket_red"/>
    <property type="match status" value="1"/>
</dbReference>
<dbReference type="EMBL" id="CAXHTA020000009">
    <property type="protein sequence ID" value="CAL5223727.1"/>
    <property type="molecule type" value="Genomic_DNA"/>
</dbReference>
<evidence type="ECO:0000259" key="1">
    <source>
        <dbReference type="Pfam" id="PF00248"/>
    </source>
</evidence>
<dbReference type="Proteomes" id="UP001497392">
    <property type="component" value="Unassembled WGS sequence"/>
</dbReference>
<sequence length="332" mass="35714">MTAKIPKHPLVPGKPDSFQVSVLGMGTSPLGHAYGTPDEEAGLAAIVEAFNKGINFYDTAPFYGGGSAERLLGRALKKLPRHEVFVTTKVGKYGPGQPADFTGPRVTRSVSESLERLDTEYIDLILIHDVEYVDDLKEIINDTLPALVKLRESGKVKYVGFSGLPLDAFTYILDRVPKGTVDAVLSYCHNTLNDKSLIDLLPYFAEKSVGVISASVTSMGLFTKQGALDWHPAPKPVLQAAIQAREKAASHGVDIGTLAIKEAARPQGIAVTLVGMRTPDEVNTDVQIVLEALGLVESKDAKKEEAAMKDVNAILKPHMGATWVTGNPNNKT</sequence>
<evidence type="ECO:0000313" key="2">
    <source>
        <dbReference type="EMBL" id="CAL5223727.1"/>
    </source>
</evidence>
<dbReference type="InterPro" id="IPR036812">
    <property type="entry name" value="NAD(P)_OxRdtase_dom_sf"/>
</dbReference>
<name>A0ABP1G1M9_9CHLO</name>
<keyword evidence="3" id="KW-1185">Reference proteome</keyword>
<dbReference type="PANTHER" id="PTHR42686:SF1">
    <property type="entry name" value="GH17980P-RELATED"/>
    <property type="match status" value="1"/>
</dbReference>
<dbReference type="PANTHER" id="PTHR42686">
    <property type="entry name" value="GH17980P-RELATED"/>
    <property type="match status" value="1"/>
</dbReference>
<accession>A0ABP1G1M9</accession>
<dbReference type="Gene3D" id="3.20.20.100">
    <property type="entry name" value="NADP-dependent oxidoreductase domain"/>
    <property type="match status" value="1"/>
</dbReference>
<dbReference type="SUPFAM" id="SSF51430">
    <property type="entry name" value="NAD(P)-linked oxidoreductase"/>
    <property type="match status" value="1"/>
</dbReference>
<protein>
    <submittedName>
        <fullName evidence="2">G6284 protein</fullName>
    </submittedName>
</protein>
<organism evidence="2 3">
    <name type="scientific">Coccomyxa viridis</name>
    <dbReference type="NCBI Taxonomy" id="1274662"/>
    <lineage>
        <taxon>Eukaryota</taxon>
        <taxon>Viridiplantae</taxon>
        <taxon>Chlorophyta</taxon>
        <taxon>core chlorophytes</taxon>
        <taxon>Trebouxiophyceae</taxon>
        <taxon>Trebouxiophyceae incertae sedis</taxon>
        <taxon>Coccomyxaceae</taxon>
        <taxon>Coccomyxa</taxon>
    </lineage>
</organism>